<feature type="transmembrane region" description="Helical" evidence="6">
    <location>
        <begin position="164"/>
        <end position="185"/>
    </location>
</feature>
<evidence type="ECO:0000256" key="6">
    <source>
        <dbReference type="SAM" id="Phobius"/>
    </source>
</evidence>
<dbReference type="PANTHER" id="PTHR42770">
    <property type="entry name" value="AMINO ACID TRANSPORTER-RELATED"/>
    <property type="match status" value="1"/>
</dbReference>
<evidence type="ECO:0000256" key="3">
    <source>
        <dbReference type="ARBA" id="ARBA00022692"/>
    </source>
</evidence>
<feature type="transmembrane region" description="Helical" evidence="6">
    <location>
        <begin position="197"/>
        <end position="224"/>
    </location>
</feature>
<comment type="subcellular location">
    <subcellularLocation>
        <location evidence="1">Cell membrane</location>
        <topology evidence="1">Multi-pass membrane protein</topology>
    </subcellularLocation>
</comment>
<proteinExistence type="predicted"/>
<keyword evidence="4 6" id="KW-1133">Transmembrane helix</keyword>
<evidence type="ECO:0000256" key="1">
    <source>
        <dbReference type="ARBA" id="ARBA00004651"/>
    </source>
</evidence>
<keyword evidence="8" id="KW-1185">Reference proteome</keyword>
<feature type="transmembrane region" description="Helical" evidence="6">
    <location>
        <begin position="424"/>
        <end position="443"/>
    </location>
</feature>
<evidence type="ECO:0000256" key="2">
    <source>
        <dbReference type="ARBA" id="ARBA00022475"/>
    </source>
</evidence>
<feature type="transmembrane region" description="Helical" evidence="6">
    <location>
        <begin position="133"/>
        <end position="155"/>
    </location>
</feature>
<gene>
    <name evidence="7" type="ORF">EV378_2234</name>
</gene>
<accession>A0A4R1I1R6</accession>
<feature type="transmembrane region" description="Helical" evidence="6">
    <location>
        <begin position="293"/>
        <end position="316"/>
    </location>
</feature>
<keyword evidence="2" id="KW-1003">Cell membrane</keyword>
<feature type="transmembrane region" description="Helical" evidence="6">
    <location>
        <begin position="236"/>
        <end position="256"/>
    </location>
</feature>
<dbReference type="EMBL" id="SMFZ01000001">
    <property type="protein sequence ID" value="TCK26399.1"/>
    <property type="molecule type" value="Genomic_DNA"/>
</dbReference>
<dbReference type="Pfam" id="PF13520">
    <property type="entry name" value="AA_permease_2"/>
    <property type="match status" value="1"/>
</dbReference>
<feature type="transmembrane region" description="Helical" evidence="6">
    <location>
        <begin position="99"/>
        <end position="127"/>
    </location>
</feature>
<keyword evidence="5 6" id="KW-0472">Membrane</keyword>
<dbReference type="Gene3D" id="1.20.1740.10">
    <property type="entry name" value="Amino acid/polyamine transporter I"/>
    <property type="match status" value="1"/>
</dbReference>
<comment type="caution">
    <text evidence="7">The sequence shown here is derived from an EMBL/GenBank/DDBJ whole genome shotgun (WGS) entry which is preliminary data.</text>
</comment>
<evidence type="ECO:0000256" key="5">
    <source>
        <dbReference type="ARBA" id="ARBA00023136"/>
    </source>
</evidence>
<dbReference type="RefSeq" id="WP_132423600.1">
    <property type="nucleotide sequence ID" value="NZ_SMFZ01000001.1"/>
</dbReference>
<feature type="transmembrane region" description="Helical" evidence="6">
    <location>
        <begin position="337"/>
        <end position="358"/>
    </location>
</feature>
<dbReference type="AlphaFoldDB" id="A0A4R1I1R6"/>
<feature type="transmembrane region" description="Helical" evidence="6">
    <location>
        <begin position="58"/>
        <end position="78"/>
    </location>
</feature>
<dbReference type="InterPro" id="IPR002293">
    <property type="entry name" value="AA/rel_permease1"/>
</dbReference>
<dbReference type="PIRSF" id="PIRSF006060">
    <property type="entry name" value="AA_transporter"/>
    <property type="match status" value="1"/>
</dbReference>
<organism evidence="7 8">
    <name type="scientific">Pseudonocardia endophytica</name>
    <dbReference type="NCBI Taxonomy" id="401976"/>
    <lineage>
        <taxon>Bacteria</taxon>
        <taxon>Bacillati</taxon>
        <taxon>Actinomycetota</taxon>
        <taxon>Actinomycetes</taxon>
        <taxon>Pseudonocardiales</taxon>
        <taxon>Pseudonocardiaceae</taxon>
        <taxon>Pseudonocardia</taxon>
    </lineage>
</organism>
<feature type="transmembrane region" description="Helical" evidence="6">
    <location>
        <begin position="396"/>
        <end position="418"/>
    </location>
</feature>
<dbReference type="GO" id="GO:0022857">
    <property type="term" value="F:transmembrane transporter activity"/>
    <property type="evidence" value="ECO:0007669"/>
    <property type="project" value="InterPro"/>
</dbReference>
<reference evidence="7 8" key="1">
    <citation type="submission" date="2019-03" db="EMBL/GenBank/DDBJ databases">
        <title>Sequencing the genomes of 1000 actinobacteria strains.</title>
        <authorList>
            <person name="Klenk H.-P."/>
        </authorList>
    </citation>
    <scope>NUCLEOTIDE SEQUENCE [LARGE SCALE GENOMIC DNA]</scope>
    <source>
        <strain evidence="7 8">DSM 44969</strain>
    </source>
</reference>
<dbReference type="InterPro" id="IPR050367">
    <property type="entry name" value="APC_superfamily"/>
</dbReference>
<feature type="transmembrane region" description="Helical" evidence="6">
    <location>
        <begin position="364"/>
        <end position="389"/>
    </location>
</feature>
<evidence type="ECO:0000313" key="7">
    <source>
        <dbReference type="EMBL" id="TCK26399.1"/>
    </source>
</evidence>
<sequence length="473" mass="47393">MSDDVRPGLRRRSPVHGLARRQLGPLEVLAQSVSGAAPSAAMAAVPAIVAASAGGGTVWSFVIATALALLIAGCIARFTRRMAAPGGLYSLTAKGLNPAAAYASAVGMVTGYGLLAAGTLAGFTIYVEALLGGLGLGFDVLTVVVAGAVTGVFVLRGARLSARVVLLVESVSIGLMLVVFTLLLATTPASPAPSAPASVTGVAVGVLPALTAFIGFEIATALGAEARRPFRSVPRAVGITAAGTGVLYLFAAQVQVVGFSATPGGLAGSVEPVVTLAERGGWSWIPTVLDAGLAASFFAGCLAASTALVRVLFSLARDEVVPAPLGRTHPVHRTPHVAVAVALPVVTAVPAVMLAVGVSPTTALMALVTLAACGFLLAYVLVCAAAPAFLRRIGELTWPAVAVSVVLVPILIAVLVVFVAGSPWSVPVLGALLLAGVAGYVTLRVRRPAALAAIGVYDETTADDVLTDRSGPT</sequence>
<dbReference type="PANTHER" id="PTHR42770:SF16">
    <property type="entry name" value="AMINO ACID PERMEASE"/>
    <property type="match status" value="1"/>
</dbReference>
<dbReference type="OrthoDB" id="3790922at2"/>
<evidence type="ECO:0000313" key="8">
    <source>
        <dbReference type="Proteomes" id="UP000295560"/>
    </source>
</evidence>
<dbReference type="Proteomes" id="UP000295560">
    <property type="component" value="Unassembled WGS sequence"/>
</dbReference>
<keyword evidence="3 6" id="KW-0812">Transmembrane</keyword>
<dbReference type="GO" id="GO:0005886">
    <property type="term" value="C:plasma membrane"/>
    <property type="evidence" value="ECO:0007669"/>
    <property type="project" value="UniProtKB-SubCell"/>
</dbReference>
<evidence type="ECO:0000256" key="4">
    <source>
        <dbReference type="ARBA" id="ARBA00022989"/>
    </source>
</evidence>
<name>A0A4R1I1R6_PSEEN</name>
<protein>
    <submittedName>
        <fullName evidence="7">Amino acid/polyamine/organocation transporter (APC superfamily)</fullName>
    </submittedName>
</protein>